<reference evidence="5" key="1">
    <citation type="journal article" date="2009" name="Science">
        <title>The B73 maize genome: complexity, diversity, and dynamics.</title>
        <authorList>
            <person name="Schnable P.S."/>
            <person name="Ware D."/>
            <person name="Fulton R.S."/>
            <person name="Stein J.C."/>
            <person name="Wei F."/>
            <person name="Pasternak S."/>
            <person name="Liang C."/>
            <person name="Zhang J."/>
            <person name="Fulton L."/>
            <person name="Graves T.A."/>
            <person name="Minx P."/>
            <person name="Reily A.D."/>
            <person name="Courtney L."/>
            <person name="Kruchowski S.S."/>
            <person name="Tomlinson C."/>
            <person name="Strong C."/>
            <person name="Delehaunty K."/>
            <person name="Fronick C."/>
            <person name="Courtney B."/>
            <person name="Rock S.M."/>
            <person name="Belter E."/>
            <person name="Du F."/>
            <person name="Kim K."/>
            <person name="Abbott R.M."/>
            <person name="Cotton M."/>
            <person name="Levy A."/>
            <person name="Marchetto P."/>
            <person name="Ochoa K."/>
            <person name="Jackson S.M."/>
            <person name="Gillam B."/>
            <person name="Chen W."/>
            <person name="Yan L."/>
            <person name="Higginbotham J."/>
            <person name="Cardenas M."/>
            <person name="Waligorski J."/>
            <person name="Applebaum E."/>
            <person name="Phelps L."/>
            <person name="Falcone J."/>
            <person name="Kanchi K."/>
            <person name="Thane T."/>
            <person name="Scimone A."/>
            <person name="Thane N."/>
            <person name="Henke J."/>
            <person name="Wang T."/>
            <person name="Ruppert J."/>
            <person name="Shah N."/>
            <person name="Rotter K."/>
            <person name="Hodges J."/>
            <person name="Ingenthron E."/>
            <person name="Cordes M."/>
            <person name="Kohlberg S."/>
            <person name="Sgro J."/>
            <person name="Delgado B."/>
            <person name="Mead K."/>
            <person name="Chinwalla A."/>
            <person name="Leonard S."/>
            <person name="Crouse K."/>
            <person name="Collura K."/>
            <person name="Kudrna D."/>
            <person name="Currie J."/>
            <person name="He R."/>
            <person name="Angelova A."/>
            <person name="Rajasekar S."/>
            <person name="Mueller T."/>
            <person name="Lomeli R."/>
            <person name="Scara G."/>
            <person name="Ko A."/>
            <person name="Delaney K."/>
            <person name="Wissotski M."/>
            <person name="Lopez G."/>
            <person name="Campos D."/>
            <person name="Braidotti M."/>
            <person name="Ashley E."/>
            <person name="Golser W."/>
            <person name="Kim H."/>
            <person name="Lee S."/>
            <person name="Lin J."/>
            <person name="Dujmic Z."/>
            <person name="Kim W."/>
            <person name="Talag J."/>
            <person name="Zuccolo A."/>
            <person name="Fan C."/>
            <person name="Sebastian A."/>
            <person name="Kramer M."/>
            <person name="Spiegel L."/>
            <person name="Nascimento L."/>
            <person name="Zutavern T."/>
            <person name="Miller B."/>
            <person name="Ambroise C."/>
            <person name="Muller S."/>
            <person name="Spooner W."/>
            <person name="Narechania A."/>
            <person name="Ren L."/>
            <person name="Wei S."/>
            <person name="Kumari S."/>
            <person name="Faga B."/>
            <person name="Levy M.J."/>
            <person name="McMahan L."/>
            <person name="Van Buren P."/>
            <person name="Vaughn M.W."/>
            <person name="Ying K."/>
            <person name="Yeh C.-T."/>
            <person name="Emrich S.J."/>
            <person name="Jia Y."/>
            <person name="Kalyanaraman A."/>
            <person name="Hsia A.-P."/>
            <person name="Barbazuk W.B."/>
            <person name="Baucom R.S."/>
            <person name="Brutnell T.P."/>
            <person name="Carpita N.C."/>
            <person name="Chaparro C."/>
            <person name="Chia J.-M."/>
            <person name="Deragon J.-M."/>
            <person name="Estill J.C."/>
            <person name="Fu Y."/>
            <person name="Jeddeloh J.A."/>
            <person name="Han Y."/>
            <person name="Lee H."/>
            <person name="Li P."/>
            <person name="Lisch D.R."/>
            <person name="Liu S."/>
            <person name="Liu Z."/>
            <person name="Nagel D.H."/>
            <person name="McCann M.C."/>
            <person name="SanMiguel P."/>
            <person name="Myers A.M."/>
            <person name="Nettleton D."/>
            <person name="Nguyen J."/>
            <person name="Penning B.W."/>
            <person name="Ponnala L."/>
            <person name="Schneider K.L."/>
            <person name="Schwartz D.C."/>
            <person name="Sharma A."/>
            <person name="Soderlund C."/>
            <person name="Springer N.M."/>
            <person name="Sun Q."/>
            <person name="Wang H."/>
            <person name="Waterman M."/>
            <person name="Westerman R."/>
            <person name="Wolfgruber T.K."/>
            <person name="Yang L."/>
            <person name="Yu Y."/>
            <person name="Zhang L."/>
            <person name="Zhou S."/>
            <person name="Zhu Q."/>
            <person name="Bennetzen J.L."/>
            <person name="Dawe R.K."/>
            <person name="Jiang J."/>
            <person name="Jiang N."/>
            <person name="Presting G.G."/>
            <person name="Wessler S.R."/>
            <person name="Aluru S."/>
            <person name="Martienssen R.A."/>
            <person name="Clifton S.W."/>
            <person name="McCombie W.R."/>
            <person name="Wing R.A."/>
            <person name="Wilson R.K."/>
        </authorList>
    </citation>
    <scope>NUCLEOTIDE SEQUENCE [LARGE SCALE GENOMIC DNA]</scope>
    <source>
        <strain evidence="5">cv. B73</strain>
    </source>
</reference>
<dbReference type="Pfam" id="PF00581">
    <property type="entry name" value="Rhodanese"/>
    <property type="match status" value="1"/>
</dbReference>
<gene>
    <name evidence="3" type="ORF">Zm00014a_035048</name>
</gene>
<proteinExistence type="predicted"/>
<evidence type="ECO:0000313" key="4">
    <source>
        <dbReference type="EnsemblPlants" id="Zm00001eb189890_P001"/>
    </source>
</evidence>
<dbReference type="InterPro" id="IPR036873">
    <property type="entry name" value="Rhodanese-like_dom_sf"/>
</dbReference>
<dbReference type="Gene3D" id="3.40.250.10">
    <property type="entry name" value="Rhodanese-like domain"/>
    <property type="match status" value="1"/>
</dbReference>
<dbReference type="SUPFAM" id="SSF52821">
    <property type="entry name" value="Rhodanese/Cell cycle control phosphatase"/>
    <property type="match status" value="1"/>
</dbReference>
<reference evidence="4" key="3">
    <citation type="submission" date="2019-07" db="EMBL/GenBank/DDBJ databases">
        <authorList>
            <person name="Seetharam A."/>
            <person name="Woodhouse M."/>
            <person name="Cannon E."/>
        </authorList>
    </citation>
    <scope>NUCLEOTIDE SEQUENCE [LARGE SCALE GENOMIC DNA]</scope>
    <source>
        <strain evidence="4">cv. B73</strain>
    </source>
</reference>
<evidence type="ECO:0000313" key="5">
    <source>
        <dbReference type="Proteomes" id="UP000007305"/>
    </source>
</evidence>
<evidence type="ECO:0000313" key="3">
    <source>
        <dbReference type="EMBL" id="PWZ27347.1"/>
    </source>
</evidence>
<sequence>MTRWAISYGSHHLVVLAATQPIRVAENLRTFPESLALQGEAGSRARARLWPKSQRGWVDRRRLQGRPAEQSCRSHHPPMAPVPVSVSATLAPPPAAPPKATSRSWERRAPADAAFAAASSVAISAALLTLTPAAPAAALSKEDVAGSLTKAVDTVSQAIDVGGKAAEQVAAVLKALGEAVKPALPVLKSASDEALKLAAPVVSAASKQATEALQGAGVDPAPVLSVAKTAAEQSTKVIDAAKPVASAAVETITSLGPEDYVVAAGAAFLAYLLVPPVWSLVSSSLRGYKGDLTPAQALDKVTTQGYVLIDVRSDKDKAKAGLPQLPSNAKNKLVSVPLEDLPSKLKGMVRNAKKAEAEIAALKISYLKKIGKGSNVIIMDSYSDVAKTVAKTLDSVGFKNCWVMAGGFSGRKGWAQSRLGTDSYNLSVVEVVTPSRVIPAVAGRRTGTTAARIGTASSASRATTRKLLPGGVD</sequence>
<reference evidence="4" key="4">
    <citation type="submission" date="2021-05" db="UniProtKB">
        <authorList>
            <consortium name="EnsemblPlants"/>
        </authorList>
    </citation>
    <scope>IDENTIFICATION</scope>
    <source>
        <strain evidence="4">cv. B73</strain>
    </source>
</reference>
<accession>A0A804NVN9</accession>
<dbReference type="FunCoup" id="A0A3L6F2H8">
    <property type="interactions" value="1950"/>
</dbReference>
<keyword evidence="5" id="KW-1185">Reference proteome</keyword>
<dbReference type="InterPro" id="IPR001763">
    <property type="entry name" value="Rhodanese-like_dom"/>
</dbReference>
<name>A0A3L6F2H8_MAIZE</name>
<dbReference type="GO" id="GO:0071277">
    <property type="term" value="P:cellular response to calcium ion"/>
    <property type="evidence" value="ECO:0007669"/>
    <property type="project" value="InterPro"/>
</dbReference>
<dbReference type="EMBL" id="NCVQ01000005">
    <property type="protein sequence ID" value="PWZ27347.1"/>
    <property type="molecule type" value="Genomic_DNA"/>
</dbReference>
<reference evidence="3" key="2">
    <citation type="journal article" date="2018" name="Nat. Genet.">
        <title>Extensive intraspecific gene order and gene structural variations between Mo17 and other maize genomes.</title>
        <authorList>
            <person name="Sun S."/>
            <person name="Zhou Y."/>
            <person name="Chen J."/>
            <person name="Shi J."/>
            <person name="Zhao H."/>
            <person name="Zhao H."/>
            <person name="Song W."/>
            <person name="Zhang M."/>
            <person name="Cui Y."/>
            <person name="Dong X."/>
            <person name="Liu H."/>
            <person name="Ma X."/>
            <person name="Jiao Y."/>
            <person name="Wang B."/>
            <person name="Wei X."/>
            <person name="Stein J.C."/>
            <person name="Glaubitz J.C."/>
            <person name="Lu F."/>
            <person name="Yu G."/>
            <person name="Liang C."/>
            <person name="Fengler K."/>
            <person name="Li B."/>
            <person name="Rafalski A."/>
            <person name="Schnable P.S."/>
            <person name="Ware D.H."/>
            <person name="Buckler E.S."/>
            <person name="Lai J."/>
        </authorList>
    </citation>
    <scope>NUCLEOTIDE SEQUENCE [LARGE SCALE GENOMIC DNA]</scope>
    <source>
        <tissue evidence="3">Seedling</tissue>
    </source>
</reference>
<dbReference type="EnsemblPlants" id="Zm00001eb189890_T001">
    <property type="protein sequence ID" value="Zm00001eb189890_P001"/>
    <property type="gene ID" value="Zm00001eb189890"/>
</dbReference>
<dbReference type="InterPro" id="IPR044690">
    <property type="entry name" value="CAS_plant"/>
</dbReference>
<dbReference type="ExpressionAtlas" id="A0A3L6F2H8">
    <property type="expression patterns" value="baseline and differential"/>
</dbReference>
<protein>
    <recommendedName>
        <fullName evidence="2">Rhodanese domain-containing protein</fullName>
    </recommendedName>
</protein>
<evidence type="ECO:0000259" key="2">
    <source>
        <dbReference type="PROSITE" id="PS50206"/>
    </source>
</evidence>
<dbReference type="Proteomes" id="UP000251960">
    <property type="component" value="Chromosome 4"/>
</dbReference>
<feature type="domain" description="Rhodanese" evidence="2">
    <location>
        <begin position="302"/>
        <end position="423"/>
    </location>
</feature>
<dbReference type="GO" id="GO:0009704">
    <property type="term" value="P:de-etiolation"/>
    <property type="evidence" value="ECO:0007669"/>
    <property type="project" value="InterPro"/>
</dbReference>
<dbReference type="CDD" id="cd00158">
    <property type="entry name" value="RHOD"/>
    <property type="match status" value="1"/>
</dbReference>
<dbReference type="PANTHER" id="PTHR34209">
    <property type="entry name" value="RHODANESE/CELL CYCLE CONTROL PHOSPHATASE SUPERFAMILY PROTEIN"/>
    <property type="match status" value="1"/>
</dbReference>
<evidence type="ECO:0000256" key="1">
    <source>
        <dbReference type="SAM" id="MobiDB-lite"/>
    </source>
</evidence>
<dbReference type="PANTHER" id="PTHR34209:SF1">
    <property type="entry name" value="CALCIUM SENSING RECEPTOR, CHLOROPLASTIC"/>
    <property type="match status" value="1"/>
</dbReference>
<feature type="region of interest" description="Disordered" evidence="1">
    <location>
        <begin position="61"/>
        <end position="104"/>
    </location>
</feature>
<dbReference type="PROSITE" id="PS50206">
    <property type="entry name" value="RHODANESE_3"/>
    <property type="match status" value="1"/>
</dbReference>
<dbReference type="GO" id="GO:0090333">
    <property type="term" value="P:regulation of stomatal closure"/>
    <property type="evidence" value="ECO:0007669"/>
    <property type="project" value="InterPro"/>
</dbReference>
<dbReference type="Proteomes" id="UP000007305">
    <property type="component" value="Chromosome 4"/>
</dbReference>
<accession>A0A3L6F2H8</accession>
<organism evidence="3">
    <name type="scientific">Zea mays</name>
    <name type="common">Maize</name>
    <dbReference type="NCBI Taxonomy" id="4577"/>
    <lineage>
        <taxon>Eukaryota</taxon>
        <taxon>Viridiplantae</taxon>
        <taxon>Streptophyta</taxon>
        <taxon>Embryophyta</taxon>
        <taxon>Tracheophyta</taxon>
        <taxon>Spermatophyta</taxon>
        <taxon>Magnoliopsida</taxon>
        <taxon>Liliopsida</taxon>
        <taxon>Poales</taxon>
        <taxon>Poaceae</taxon>
        <taxon>PACMAD clade</taxon>
        <taxon>Panicoideae</taxon>
        <taxon>Andropogonodae</taxon>
        <taxon>Andropogoneae</taxon>
        <taxon>Tripsacinae</taxon>
        <taxon>Zea</taxon>
    </lineage>
</organism>
<dbReference type="AlphaFoldDB" id="A0A3L6F2H8"/>
<dbReference type="Gramene" id="Zm00001eb189890_T001">
    <property type="protein sequence ID" value="Zm00001eb189890_P001"/>
    <property type="gene ID" value="Zm00001eb189890"/>
</dbReference>